<evidence type="ECO:0000256" key="2">
    <source>
        <dbReference type="ARBA" id="ARBA00022525"/>
    </source>
</evidence>
<evidence type="ECO:0000259" key="4">
    <source>
        <dbReference type="Pfam" id="PF17802"/>
    </source>
</evidence>
<accession>A0ABD4RE85</accession>
<evidence type="ECO:0000313" key="5">
    <source>
        <dbReference type="EMBL" id="MBX7289833.1"/>
    </source>
</evidence>
<evidence type="ECO:0000256" key="3">
    <source>
        <dbReference type="ARBA" id="ARBA00022729"/>
    </source>
</evidence>
<protein>
    <recommendedName>
        <fullName evidence="4">SpaA-like prealbumin fold domain-containing protein</fullName>
    </recommendedName>
</protein>
<dbReference type="KEGG" id="cchv:BTM20_03595"/>
<organism evidence="5 6">
    <name type="scientific">Clostridium chauvoei</name>
    <dbReference type="NCBI Taxonomy" id="46867"/>
    <lineage>
        <taxon>Bacteria</taxon>
        <taxon>Bacillati</taxon>
        <taxon>Bacillota</taxon>
        <taxon>Clostridia</taxon>
        <taxon>Eubacteriales</taxon>
        <taxon>Clostridiaceae</taxon>
        <taxon>Clostridium</taxon>
    </lineage>
</organism>
<proteinExistence type="inferred from homology"/>
<feature type="domain" description="SpaA-like prealbumin fold" evidence="4">
    <location>
        <begin position="133"/>
        <end position="216"/>
    </location>
</feature>
<reference evidence="5 6" key="1">
    <citation type="submission" date="2021-08" db="EMBL/GenBank/DDBJ databases">
        <title>Genome sequence analysis of Clostridium chauvoei strains of European origin and evaluation of typing options for outbreak investigations.</title>
        <authorList>
            <person name="Abdel-Glil M."/>
            <person name="Thomas P."/>
            <person name="Seyboldt C."/>
        </authorList>
    </citation>
    <scope>NUCLEOTIDE SEQUENCE [LARGE SCALE GENOMIC DNA]</scope>
    <source>
        <strain evidence="5 6">S0260-09</strain>
    </source>
</reference>
<dbReference type="EMBL" id="JAIFTX010000003">
    <property type="protein sequence ID" value="MBX7289833.1"/>
    <property type="molecule type" value="Genomic_DNA"/>
</dbReference>
<keyword evidence="2" id="KW-0964">Secreted</keyword>
<dbReference type="GeneID" id="66300935"/>
<dbReference type="SUPFAM" id="SSF49478">
    <property type="entry name" value="Cna protein B-type domain"/>
    <property type="match status" value="1"/>
</dbReference>
<dbReference type="AlphaFoldDB" id="A0ABD4RE85"/>
<sequence length="308" mass="34187">MTTKEKDTGIINAEKYVSTEILTSTDNQIVTYSINFQSYGYFDKNFVDVIDNMNNNVKILSVEVPSNFTYSINKEANTIIFENSNGEISYGDNFSIKIVTDFTNVPDGTTVNNKAKINKTITNTVQTKKGYAFKAVKVDSENANIVLEGAVFDLKDKSNNTITKLTSNSEGIITAPINSPGIYYLQEVNAPNGYFIDDEPIKFTITPNEVGQTINLGNIENNKGYEINIKKVDKNNPSKLLVGAEFQIYDINNTPNKLITTVTTNSDGIGKVILPEGEYKLIETKKAIGYDISKSIEFQVNEEKEGLI</sequence>
<dbReference type="Proteomes" id="UP000775179">
    <property type="component" value="Unassembled WGS sequence"/>
</dbReference>
<dbReference type="InterPro" id="IPR013783">
    <property type="entry name" value="Ig-like_fold"/>
</dbReference>
<evidence type="ECO:0000256" key="1">
    <source>
        <dbReference type="ARBA" id="ARBA00007257"/>
    </source>
</evidence>
<gene>
    <name evidence="5" type="ORF">K4H94_02040</name>
</gene>
<evidence type="ECO:0000313" key="6">
    <source>
        <dbReference type="Proteomes" id="UP000775179"/>
    </source>
</evidence>
<dbReference type="Gene3D" id="2.60.40.10">
    <property type="entry name" value="Immunoglobulins"/>
    <property type="match status" value="2"/>
</dbReference>
<feature type="domain" description="SpaA-like prealbumin fold" evidence="4">
    <location>
        <begin position="226"/>
        <end position="304"/>
    </location>
</feature>
<dbReference type="PANTHER" id="PTHR36108:SF13">
    <property type="entry name" value="COLOSSIN-B-RELATED"/>
    <property type="match status" value="1"/>
</dbReference>
<keyword evidence="3" id="KW-0732">Signal</keyword>
<dbReference type="RefSeq" id="WP_021874923.1">
    <property type="nucleotide sequence ID" value="NZ_CP018630.1"/>
</dbReference>
<dbReference type="InterPro" id="IPR041033">
    <property type="entry name" value="SpaA_PFL_dom_1"/>
</dbReference>
<comment type="similarity">
    <text evidence="1">Belongs to the serine-aspartate repeat-containing protein (SDr) family.</text>
</comment>
<dbReference type="Pfam" id="PF17802">
    <property type="entry name" value="SpaA"/>
    <property type="match status" value="2"/>
</dbReference>
<name>A0ABD4RE85_9CLOT</name>
<dbReference type="PANTHER" id="PTHR36108">
    <property type="entry name" value="COLOSSIN-B-RELATED"/>
    <property type="match status" value="1"/>
</dbReference>
<comment type="caution">
    <text evidence="5">The sequence shown here is derived from an EMBL/GenBank/DDBJ whole genome shotgun (WGS) entry which is preliminary data.</text>
</comment>